<feature type="transmembrane region" description="Helical" evidence="1">
    <location>
        <begin position="6"/>
        <end position="28"/>
    </location>
</feature>
<evidence type="ECO:0000259" key="2">
    <source>
        <dbReference type="Pfam" id="PF05425"/>
    </source>
</evidence>
<sequence>MILSLYSLLHVVSAVIWVGGMFFAYNFLRPAAAKVLEPPLRLSLWVAVFKRFFPYVWVSIVILPVTGYLMVFSIWGGFAAAPVYIHIMNGAGILMIFIYLYVFFSPFKQLQLAVAEQRWPDGGKALAQIRLLILFNTSLGVFVVLAASGGRLLVL</sequence>
<keyword evidence="1" id="KW-0472">Membrane</keyword>
<dbReference type="GO" id="GO:0016020">
    <property type="term" value="C:membrane"/>
    <property type="evidence" value="ECO:0007669"/>
    <property type="project" value="InterPro"/>
</dbReference>
<dbReference type="InterPro" id="IPR008457">
    <property type="entry name" value="Cu-R_CopD_dom"/>
</dbReference>
<organism evidence="3">
    <name type="scientific">hydrothermal vent metagenome</name>
    <dbReference type="NCBI Taxonomy" id="652676"/>
    <lineage>
        <taxon>unclassified sequences</taxon>
        <taxon>metagenomes</taxon>
        <taxon>ecological metagenomes</taxon>
    </lineage>
</organism>
<accession>A0A3B0X3S1</accession>
<keyword evidence="1" id="KW-1133">Transmembrane helix</keyword>
<dbReference type="AlphaFoldDB" id="A0A3B0X3S1"/>
<name>A0A3B0X3S1_9ZZZZ</name>
<gene>
    <name evidence="3" type="ORF">MNBD_GAMMA09-3398</name>
</gene>
<evidence type="ECO:0000313" key="3">
    <source>
        <dbReference type="EMBL" id="VAW62935.1"/>
    </source>
</evidence>
<feature type="transmembrane region" description="Helical" evidence="1">
    <location>
        <begin position="84"/>
        <end position="104"/>
    </location>
</feature>
<dbReference type="Pfam" id="PF05425">
    <property type="entry name" value="CopD"/>
    <property type="match status" value="1"/>
</dbReference>
<feature type="domain" description="Copper resistance protein D" evidence="2">
    <location>
        <begin position="47"/>
        <end position="147"/>
    </location>
</feature>
<protein>
    <recommendedName>
        <fullName evidence="2">Copper resistance protein D domain-containing protein</fullName>
    </recommendedName>
</protein>
<feature type="transmembrane region" description="Helical" evidence="1">
    <location>
        <begin position="125"/>
        <end position="147"/>
    </location>
</feature>
<reference evidence="3" key="1">
    <citation type="submission" date="2018-06" db="EMBL/GenBank/DDBJ databases">
        <authorList>
            <person name="Zhirakovskaya E."/>
        </authorList>
    </citation>
    <scope>NUCLEOTIDE SEQUENCE</scope>
</reference>
<proteinExistence type="predicted"/>
<feature type="transmembrane region" description="Helical" evidence="1">
    <location>
        <begin position="52"/>
        <end position="78"/>
    </location>
</feature>
<dbReference type="EMBL" id="UOFI01000033">
    <property type="protein sequence ID" value="VAW62935.1"/>
    <property type="molecule type" value="Genomic_DNA"/>
</dbReference>
<evidence type="ECO:0000256" key="1">
    <source>
        <dbReference type="SAM" id="Phobius"/>
    </source>
</evidence>
<keyword evidence="1" id="KW-0812">Transmembrane</keyword>